<keyword evidence="3" id="KW-1185">Reference proteome</keyword>
<organism evidence="2 3">
    <name type="scientific">Parasediminibacterium paludis</name>
    <dbReference type="NCBI Taxonomy" id="908966"/>
    <lineage>
        <taxon>Bacteria</taxon>
        <taxon>Pseudomonadati</taxon>
        <taxon>Bacteroidota</taxon>
        <taxon>Chitinophagia</taxon>
        <taxon>Chitinophagales</taxon>
        <taxon>Chitinophagaceae</taxon>
        <taxon>Parasediminibacterium</taxon>
    </lineage>
</organism>
<keyword evidence="1" id="KW-0472">Membrane</keyword>
<feature type="transmembrane region" description="Helical" evidence="1">
    <location>
        <begin position="68"/>
        <end position="90"/>
    </location>
</feature>
<dbReference type="PROSITE" id="PS51257">
    <property type="entry name" value="PROKAR_LIPOPROTEIN"/>
    <property type="match status" value="1"/>
</dbReference>
<dbReference type="RefSeq" id="WP_379015051.1">
    <property type="nucleotide sequence ID" value="NZ_JBHSDC010000028.1"/>
</dbReference>
<protein>
    <submittedName>
        <fullName evidence="2">Uncharacterized protein</fullName>
    </submittedName>
</protein>
<feature type="transmembrane region" description="Helical" evidence="1">
    <location>
        <begin position="14"/>
        <end position="35"/>
    </location>
</feature>
<gene>
    <name evidence="2" type="ORF">ACFOW1_13850</name>
</gene>
<keyword evidence="1" id="KW-1133">Transmembrane helix</keyword>
<evidence type="ECO:0000313" key="3">
    <source>
        <dbReference type="Proteomes" id="UP001595906"/>
    </source>
</evidence>
<accession>A0ABV8Q0E5</accession>
<reference evidence="3" key="1">
    <citation type="journal article" date="2019" name="Int. J. Syst. Evol. Microbiol.">
        <title>The Global Catalogue of Microorganisms (GCM) 10K type strain sequencing project: providing services to taxonomists for standard genome sequencing and annotation.</title>
        <authorList>
            <consortium name="The Broad Institute Genomics Platform"/>
            <consortium name="The Broad Institute Genome Sequencing Center for Infectious Disease"/>
            <person name="Wu L."/>
            <person name="Ma J."/>
        </authorList>
    </citation>
    <scope>NUCLEOTIDE SEQUENCE [LARGE SCALE GENOMIC DNA]</scope>
    <source>
        <strain evidence="3">CECT 8010</strain>
    </source>
</reference>
<keyword evidence="1" id="KW-0812">Transmembrane</keyword>
<evidence type="ECO:0000256" key="1">
    <source>
        <dbReference type="SAM" id="Phobius"/>
    </source>
</evidence>
<dbReference type="EMBL" id="JBHSDC010000028">
    <property type="protein sequence ID" value="MFC4232980.1"/>
    <property type="molecule type" value="Genomic_DNA"/>
</dbReference>
<proteinExistence type="predicted"/>
<name>A0ABV8Q0E5_9BACT</name>
<evidence type="ECO:0000313" key="2">
    <source>
        <dbReference type="EMBL" id="MFC4232980.1"/>
    </source>
</evidence>
<feature type="transmembrane region" description="Helical" evidence="1">
    <location>
        <begin position="96"/>
        <end position="117"/>
    </location>
</feature>
<feature type="transmembrane region" description="Helical" evidence="1">
    <location>
        <begin position="41"/>
        <end position="61"/>
    </location>
</feature>
<sequence>MKQPKQLTKADEEFCAVAGVAGVVLAIACLFQNLYISPGHWITLVVTAIFLFSITAFVLLVRKSTAAFLCVCISALLLFSYLILLIIAIFVLQLLIFSWIFMILLVYNITIAIVIFAKDIPSKLVFRKQTLLAEEAYWNEKL</sequence>
<comment type="caution">
    <text evidence="2">The sequence shown here is derived from an EMBL/GenBank/DDBJ whole genome shotgun (WGS) entry which is preliminary data.</text>
</comment>
<dbReference type="Proteomes" id="UP001595906">
    <property type="component" value="Unassembled WGS sequence"/>
</dbReference>